<keyword evidence="1" id="KW-0472">Membrane</keyword>
<comment type="caution">
    <text evidence="2">The sequence shown here is derived from an EMBL/GenBank/DDBJ whole genome shotgun (WGS) entry which is preliminary data.</text>
</comment>
<dbReference type="GO" id="GO:0042910">
    <property type="term" value="F:xenobiotic transmembrane transporter activity"/>
    <property type="evidence" value="ECO:0007669"/>
    <property type="project" value="InterPro"/>
</dbReference>
<dbReference type="InterPro" id="IPR002528">
    <property type="entry name" value="MATE_fam"/>
</dbReference>
<keyword evidence="1" id="KW-1133">Transmembrane helix</keyword>
<dbReference type="EMBL" id="JAHAKR010000536">
    <property type="protein sequence ID" value="MBS5830998.1"/>
    <property type="molecule type" value="Genomic_DNA"/>
</dbReference>
<organism evidence="2 3">
    <name type="scientific">Campylobacter concisus</name>
    <dbReference type="NCBI Taxonomy" id="199"/>
    <lineage>
        <taxon>Bacteria</taxon>
        <taxon>Pseudomonadati</taxon>
        <taxon>Campylobacterota</taxon>
        <taxon>Epsilonproteobacteria</taxon>
        <taxon>Campylobacterales</taxon>
        <taxon>Campylobacteraceae</taxon>
        <taxon>Campylobacter</taxon>
    </lineage>
</organism>
<reference evidence="2" key="1">
    <citation type="submission" date="2021-02" db="EMBL/GenBank/DDBJ databases">
        <title>Infant gut strain persistence is associated with maternal origin, phylogeny, and functional potential including surface adhesion and iron acquisition.</title>
        <authorList>
            <person name="Lou Y.C."/>
        </authorList>
    </citation>
    <scope>NUCLEOTIDE SEQUENCE</scope>
    <source>
        <strain evidence="2">L3_101_000G1_dasL3_101_000G1_concoct_7_sub</strain>
    </source>
</reference>
<gene>
    <name evidence="2" type="ORF">KIC69_09270</name>
</gene>
<evidence type="ECO:0000256" key="1">
    <source>
        <dbReference type="SAM" id="Phobius"/>
    </source>
</evidence>
<keyword evidence="1" id="KW-0812">Transmembrane</keyword>
<feature type="non-terminal residue" evidence="2">
    <location>
        <position position="78"/>
    </location>
</feature>
<feature type="transmembrane region" description="Helical" evidence="1">
    <location>
        <begin position="52"/>
        <end position="73"/>
    </location>
</feature>
<evidence type="ECO:0000313" key="2">
    <source>
        <dbReference type="EMBL" id="MBS5830998.1"/>
    </source>
</evidence>
<evidence type="ECO:0000313" key="3">
    <source>
        <dbReference type="Proteomes" id="UP000824019"/>
    </source>
</evidence>
<sequence length="78" mass="8015">MDLLKDPLNKLIISLSLPAGVGMMFNTLYNVTGTFFAAKISTLAVAGMAMSFLLYLSVVGIGLGFGSALTALIGNSLG</sequence>
<dbReference type="GO" id="GO:0015297">
    <property type="term" value="F:antiporter activity"/>
    <property type="evidence" value="ECO:0007669"/>
    <property type="project" value="InterPro"/>
</dbReference>
<accession>A0A9E1BFZ1</accession>
<dbReference type="Pfam" id="PF01554">
    <property type="entry name" value="MatE"/>
    <property type="match status" value="1"/>
</dbReference>
<name>A0A9E1BFZ1_9BACT</name>
<dbReference type="GO" id="GO:0016020">
    <property type="term" value="C:membrane"/>
    <property type="evidence" value="ECO:0007669"/>
    <property type="project" value="InterPro"/>
</dbReference>
<feature type="transmembrane region" description="Helical" evidence="1">
    <location>
        <begin position="12"/>
        <end position="31"/>
    </location>
</feature>
<dbReference type="Proteomes" id="UP000824019">
    <property type="component" value="Unassembled WGS sequence"/>
</dbReference>
<protein>
    <submittedName>
        <fullName evidence="2">MATE family efflux transporter</fullName>
    </submittedName>
</protein>
<proteinExistence type="predicted"/>
<dbReference type="AlphaFoldDB" id="A0A9E1BFZ1"/>